<name>A0A0F9GTU0_9ZZZZ</name>
<gene>
    <name evidence="1" type="ORF">LCGC14_2144070</name>
</gene>
<dbReference type="EMBL" id="LAZR01027171">
    <property type="protein sequence ID" value="KKL66527.1"/>
    <property type="molecule type" value="Genomic_DNA"/>
</dbReference>
<accession>A0A0F9GTU0</accession>
<protein>
    <submittedName>
        <fullName evidence="1">Uncharacterized protein</fullName>
    </submittedName>
</protein>
<reference evidence="1" key="1">
    <citation type="journal article" date="2015" name="Nature">
        <title>Complex archaea that bridge the gap between prokaryotes and eukaryotes.</title>
        <authorList>
            <person name="Spang A."/>
            <person name="Saw J.H."/>
            <person name="Jorgensen S.L."/>
            <person name="Zaremba-Niedzwiedzka K."/>
            <person name="Martijn J."/>
            <person name="Lind A.E."/>
            <person name="van Eijk R."/>
            <person name="Schleper C."/>
            <person name="Guy L."/>
            <person name="Ettema T.J."/>
        </authorList>
    </citation>
    <scope>NUCLEOTIDE SEQUENCE</scope>
</reference>
<evidence type="ECO:0000313" key="1">
    <source>
        <dbReference type="EMBL" id="KKL66527.1"/>
    </source>
</evidence>
<proteinExistence type="predicted"/>
<feature type="non-terminal residue" evidence="1">
    <location>
        <position position="1"/>
    </location>
</feature>
<dbReference type="AlphaFoldDB" id="A0A0F9GTU0"/>
<sequence length="313" mass="34067">NKLNPFAGGQQGFIRREGEQLFGGIGLSQSVKNEFSRKQLIALKAEIMFRGVGQFAALSTITNYSMCGHGPWQNEKGRRGDICMGTIHTGTDKERFLYIPMTSLMPELSRALNITALRALVENYGDPKKVLTDAGRRLINTPVTYGIGAPGIGTATTSLLGRAPFFTENLELLKVVPPSADVTKTVARQQIEAIGQMNPTLEKLFGFGPSEKIPLGIRAINAITPGMKAGRLTSELPGHRDRADAGSMFQIVRSAVAQAQNKHPGDFSSRLVLYERAAGDFATEEEQQNALTSMIQFDQRRSKSILRSGAGKQ</sequence>
<comment type="caution">
    <text evidence="1">The sequence shown here is derived from an EMBL/GenBank/DDBJ whole genome shotgun (WGS) entry which is preliminary data.</text>
</comment>
<organism evidence="1">
    <name type="scientific">marine sediment metagenome</name>
    <dbReference type="NCBI Taxonomy" id="412755"/>
    <lineage>
        <taxon>unclassified sequences</taxon>
        <taxon>metagenomes</taxon>
        <taxon>ecological metagenomes</taxon>
    </lineage>
</organism>